<dbReference type="InterPro" id="IPR007712">
    <property type="entry name" value="RelE/ParE_toxin"/>
</dbReference>
<name>A0ABT6FHX9_9BACT</name>
<dbReference type="InterPro" id="IPR035093">
    <property type="entry name" value="RelE/ParE_toxin_dom_sf"/>
</dbReference>
<dbReference type="Gene3D" id="3.30.2310.20">
    <property type="entry name" value="RelE-like"/>
    <property type="match status" value="1"/>
</dbReference>
<accession>A0ABT6FHX9</accession>
<keyword evidence="1" id="KW-1277">Toxin-antitoxin system</keyword>
<dbReference type="Proteomes" id="UP001216907">
    <property type="component" value="Unassembled WGS sequence"/>
</dbReference>
<comment type="caution">
    <text evidence="2">The sequence shown here is derived from an EMBL/GenBank/DDBJ whole genome shotgun (WGS) entry which is preliminary data.</text>
</comment>
<sequence>MSLPVVLTPEAELDFLTAADWYQDRADLGTRFTAAIHQAPGQIEATPELHRVVHRDVRRARVATFPYLVYYRVRAERIEVLAILHGRRSASAWKDRL</sequence>
<evidence type="ECO:0000313" key="3">
    <source>
        <dbReference type="Proteomes" id="UP001216907"/>
    </source>
</evidence>
<evidence type="ECO:0000313" key="2">
    <source>
        <dbReference type="EMBL" id="MDG3007124.1"/>
    </source>
</evidence>
<protein>
    <submittedName>
        <fullName evidence="2">Type II toxin-antitoxin system RelE/ParE family toxin</fullName>
    </submittedName>
</protein>
<dbReference type="EMBL" id="JARRAG010000002">
    <property type="protein sequence ID" value="MDG3007124.1"/>
    <property type="molecule type" value="Genomic_DNA"/>
</dbReference>
<organism evidence="2 3">
    <name type="scientific">Paludisphaera mucosa</name>
    <dbReference type="NCBI Taxonomy" id="3030827"/>
    <lineage>
        <taxon>Bacteria</taxon>
        <taxon>Pseudomonadati</taxon>
        <taxon>Planctomycetota</taxon>
        <taxon>Planctomycetia</taxon>
        <taxon>Isosphaerales</taxon>
        <taxon>Isosphaeraceae</taxon>
        <taxon>Paludisphaera</taxon>
    </lineage>
</organism>
<evidence type="ECO:0000256" key="1">
    <source>
        <dbReference type="ARBA" id="ARBA00022649"/>
    </source>
</evidence>
<dbReference type="RefSeq" id="WP_277863413.1">
    <property type="nucleotide sequence ID" value="NZ_JARRAG010000002.1"/>
</dbReference>
<proteinExistence type="predicted"/>
<keyword evidence="3" id="KW-1185">Reference proteome</keyword>
<reference evidence="2 3" key="1">
    <citation type="submission" date="2023-03" db="EMBL/GenBank/DDBJ databases">
        <title>Paludisphaera mucosa sp. nov. a novel planctomycete from northern fen.</title>
        <authorList>
            <person name="Ivanova A."/>
        </authorList>
    </citation>
    <scope>NUCLEOTIDE SEQUENCE [LARGE SCALE GENOMIC DNA]</scope>
    <source>
        <strain evidence="2 3">Pla2</strain>
    </source>
</reference>
<dbReference type="Pfam" id="PF05016">
    <property type="entry name" value="ParE_toxin"/>
    <property type="match status" value="1"/>
</dbReference>
<gene>
    <name evidence="2" type="ORF">PZE19_25450</name>
</gene>